<keyword evidence="1" id="KW-0812">Transmembrane</keyword>
<dbReference type="InterPro" id="IPR025646">
    <property type="entry name" value="DUF4350"/>
</dbReference>
<evidence type="ECO:0000256" key="1">
    <source>
        <dbReference type="SAM" id="Phobius"/>
    </source>
</evidence>
<feature type="domain" description="DUF4350" evidence="2">
    <location>
        <begin position="77"/>
        <end position="221"/>
    </location>
</feature>
<sequence>MIKGYKIYFAIGIILILIYLIAQYNKPTPTDWSPTYAKKDKIPYGTFIFYNRIKDILPKATIRTSNSAIYNTIKDKGYSNSTYVIIAPQIKIEKADLEQLKKYITAGNDVFIASYDLGDFAEKALKLNISTSFSQNGSSLNFTNPKLKTVVNYGFEKGIGNQYFSKMDTAKAIVLGIDANSKPNYIKYNYGKGSLYLIAGPGFYSNFNLLDKYGAEYAAKTLSYFQDTKTLIYDEYFTIPKTGETDLLRVFFKHPELKYAYYLCIFSLLLFVFFDIKRRQRIIPIADPYTNTSVEFAHVVGSIYYHKRNNLDIAQKTINYLLEHLRSKYYLKTNDIQIDFAETLQLKTGINETLAKTLTRYFIQIPALNDFSDADLIGLNNIIEQFYKNTKPNGARTGTI</sequence>
<dbReference type="Proteomes" id="UP001144341">
    <property type="component" value="Unassembled WGS sequence"/>
</dbReference>
<evidence type="ECO:0000313" key="3">
    <source>
        <dbReference type="EMBL" id="MCZ4223806.1"/>
    </source>
</evidence>
<gene>
    <name evidence="3" type="ORF">O0931_10895</name>
</gene>
<keyword evidence="1" id="KW-1133">Transmembrane helix</keyword>
<name>A0ABT4KY07_9SPHI</name>
<keyword evidence="4" id="KW-1185">Reference proteome</keyword>
<dbReference type="Pfam" id="PF14258">
    <property type="entry name" value="DUF4350"/>
    <property type="match status" value="1"/>
</dbReference>
<proteinExistence type="predicted"/>
<organism evidence="3 4">
    <name type="scientific">Pedobacter rhodius</name>
    <dbReference type="NCBI Taxonomy" id="3004098"/>
    <lineage>
        <taxon>Bacteria</taxon>
        <taxon>Pseudomonadati</taxon>
        <taxon>Bacteroidota</taxon>
        <taxon>Sphingobacteriia</taxon>
        <taxon>Sphingobacteriales</taxon>
        <taxon>Sphingobacteriaceae</taxon>
        <taxon>Pedobacter</taxon>
    </lineage>
</organism>
<feature type="transmembrane region" description="Helical" evidence="1">
    <location>
        <begin position="7"/>
        <end position="24"/>
    </location>
</feature>
<dbReference type="EMBL" id="JAPWGL010000003">
    <property type="protein sequence ID" value="MCZ4223806.1"/>
    <property type="molecule type" value="Genomic_DNA"/>
</dbReference>
<dbReference type="RefSeq" id="WP_269415606.1">
    <property type="nucleotide sequence ID" value="NZ_JAPWGL010000003.1"/>
</dbReference>
<protein>
    <submittedName>
        <fullName evidence="3">DUF4350 domain-containing protein</fullName>
    </submittedName>
</protein>
<feature type="transmembrane region" description="Helical" evidence="1">
    <location>
        <begin position="259"/>
        <end position="276"/>
    </location>
</feature>
<comment type="caution">
    <text evidence="3">The sequence shown here is derived from an EMBL/GenBank/DDBJ whole genome shotgun (WGS) entry which is preliminary data.</text>
</comment>
<evidence type="ECO:0000259" key="2">
    <source>
        <dbReference type="Pfam" id="PF14258"/>
    </source>
</evidence>
<reference evidence="3" key="1">
    <citation type="submission" date="2022-12" db="EMBL/GenBank/DDBJ databases">
        <title>Genome sequence of SJ11.</title>
        <authorList>
            <person name="Woo H."/>
        </authorList>
    </citation>
    <scope>NUCLEOTIDE SEQUENCE</scope>
    <source>
        <strain evidence="3">SJ11</strain>
    </source>
</reference>
<evidence type="ECO:0000313" key="4">
    <source>
        <dbReference type="Proteomes" id="UP001144341"/>
    </source>
</evidence>
<accession>A0ABT4KY07</accession>
<keyword evidence="1" id="KW-0472">Membrane</keyword>